<feature type="signal peptide" evidence="1">
    <location>
        <begin position="1"/>
        <end position="26"/>
    </location>
</feature>
<evidence type="ECO:0000313" key="2">
    <source>
        <dbReference type="EMBL" id="RAK61422.1"/>
    </source>
</evidence>
<accession>A0A328B1T6</accession>
<keyword evidence="3" id="KW-1185">Reference proteome</keyword>
<comment type="caution">
    <text evidence="2">The sequence shown here is derived from an EMBL/GenBank/DDBJ whole genome shotgun (WGS) entry which is preliminary data.</text>
</comment>
<evidence type="ECO:0008006" key="4">
    <source>
        <dbReference type="Google" id="ProtNLM"/>
    </source>
</evidence>
<organism evidence="2 3">
    <name type="scientific">Phenylobacterium hankyongense</name>
    <dbReference type="NCBI Taxonomy" id="1813876"/>
    <lineage>
        <taxon>Bacteria</taxon>
        <taxon>Pseudomonadati</taxon>
        <taxon>Pseudomonadota</taxon>
        <taxon>Alphaproteobacteria</taxon>
        <taxon>Caulobacterales</taxon>
        <taxon>Caulobacteraceae</taxon>
        <taxon>Phenylobacterium</taxon>
    </lineage>
</organism>
<feature type="chain" id="PRO_5016327776" description="DUF4402 domain-containing protein" evidence="1">
    <location>
        <begin position="27"/>
        <end position="176"/>
    </location>
</feature>
<gene>
    <name evidence="2" type="ORF">DJ021_17240</name>
</gene>
<evidence type="ECO:0000313" key="3">
    <source>
        <dbReference type="Proteomes" id="UP000249842"/>
    </source>
</evidence>
<dbReference type="RefSeq" id="WP_111458713.1">
    <property type="nucleotide sequence ID" value="NZ_QFYP01000001.1"/>
</dbReference>
<keyword evidence="1" id="KW-0732">Signal</keyword>
<reference evidence="3" key="1">
    <citation type="submission" date="2018-05" db="EMBL/GenBank/DDBJ databases">
        <authorList>
            <person name="Li X."/>
        </authorList>
    </citation>
    <scope>NUCLEOTIDE SEQUENCE [LARGE SCALE GENOMIC DNA]</scope>
    <source>
        <strain evidence="3">HKS-05</strain>
    </source>
</reference>
<dbReference type="EMBL" id="QFYP01000001">
    <property type="protein sequence ID" value="RAK61422.1"/>
    <property type="molecule type" value="Genomic_DNA"/>
</dbReference>
<protein>
    <recommendedName>
        <fullName evidence="4">DUF4402 domain-containing protein</fullName>
    </recommendedName>
</protein>
<dbReference type="InterPro" id="IPR025514">
    <property type="entry name" value="DUF4402"/>
</dbReference>
<dbReference type="Pfam" id="PF14352">
    <property type="entry name" value="DUF4402"/>
    <property type="match status" value="1"/>
</dbReference>
<name>A0A328B1T6_9CAUL</name>
<proteinExistence type="predicted"/>
<evidence type="ECO:0000256" key="1">
    <source>
        <dbReference type="SAM" id="SignalP"/>
    </source>
</evidence>
<sequence>MNILRNILIGAVSAAAVAAIATSASAQTSTGTGASADLTVSAKLITPLTISGVTGIDFGTAVTPSGGSKTIIMSPTGARSGTATLLASAAGSAGAFTIGGELGQVFTTTVTPTVPDGFTLVPALAGDTNCTFASGLPTTITTGTSCSVGVGGTLTVPTGFHGTVADSKLSITIAYN</sequence>
<dbReference type="AlphaFoldDB" id="A0A328B1T6"/>
<dbReference type="Proteomes" id="UP000249842">
    <property type="component" value="Unassembled WGS sequence"/>
</dbReference>